<organism evidence="2 3">
    <name type="scientific">Oikopleura dioica</name>
    <name type="common">Tunicate</name>
    <dbReference type="NCBI Taxonomy" id="34765"/>
    <lineage>
        <taxon>Eukaryota</taxon>
        <taxon>Metazoa</taxon>
        <taxon>Chordata</taxon>
        <taxon>Tunicata</taxon>
        <taxon>Appendicularia</taxon>
        <taxon>Copelata</taxon>
        <taxon>Oikopleuridae</taxon>
        <taxon>Oikopleura</taxon>
    </lineage>
</organism>
<evidence type="ECO:0000313" key="2">
    <source>
        <dbReference type="EMBL" id="CAG5078778.1"/>
    </source>
</evidence>
<dbReference type="InterPro" id="IPR040632">
    <property type="entry name" value="Sulfotransfer_4"/>
</dbReference>
<dbReference type="Proteomes" id="UP001158576">
    <property type="component" value="Chromosome PAR"/>
</dbReference>
<dbReference type="SUPFAM" id="SSF52540">
    <property type="entry name" value="P-loop containing nucleoside triphosphate hydrolases"/>
    <property type="match status" value="1"/>
</dbReference>
<dbReference type="Gene3D" id="3.40.50.300">
    <property type="entry name" value="P-loop containing nucleotide triphosphate hydrolases"/>
    <property type="match status" value="1"/>
</dbReference>
<keyword evidence="1" id="KW-0812">Transmembrane</keyword>
<keyword evidence="1" id="KW-1133">Transmembrane helix</keyword>
<proteinExistence type="predicted"/>
<dbReference type="Pfam" id="PF17784">
    <property type="entry name" value="Sulfotransfer_4"/>
    <property type="match status" value="1"/>
</dbReference>
<dbReference type="PANTHER" id="PTHR36978:SF4">
    <property type="entry name" value="P-LOOP CONTAINING NUCLEOSIDE TRIPHOSPHATE HYDROLASE PROTEIN"/>
    <property type="match status" value="1"/>
</dbReference>
<keyword evidence="1" id="KW-0472">Membrane</keyword>
<name>A0ABN7RLJ9_OIKDI</name>
<accession>A0ABN7RLJ9</accession>
<dbReference type="EMBL" id="OU015568">
    <property type="protein sequence ID" value="CAG5078778.1"/>
    <property type="molecule type" value="Genomic_DNA"/>
</dbReference>
<gene>
    <name evidence="2" type="ORF">OKIOD_LOCUS642</name>
</gene>
<evidence type="ECO:0000313" key="3">
    <source>
        <dbReference type="Proteomes" id="UP001158576"/>
    </source>
</evidence>
<dbReference type="InterPro" id="IPR027417">
    <property type="entry name" value="P-loop_NTPase"/>
</dbReference>
<evidence type="ECO:0000256" key="1">
    <source>
        <dbReference type="SAM" id="Phobius"/>
    </source>
</evidence>
<sequence>MVKIICAGFQKTGTKSLSRALEILGYKVYDAGEVYMYMRNTWMDFFKGKITIEDVCREYDRQKVDVVVDGPANYFWEEMSKYWPDAKVILTMRDNEDKWYESIVKFYKGIVRWVGKLAYLGYLTPYGYLTEKHLTLPYHMLVFGNCNFHPLVQDFDNVNNESIYKRKYREHNAYVNRYCPKERLLVMNVKDGWAPLIKFLELKQPDAEFPFRNKGGQVNELMEDMMPAHTNRCKLEVGLVLVLIFLLPFAVSYYLNFIVQSYKLQ</sequence>
<keyword evidence="3" id="KW-1185">Reference proteome</keyword>
<protein>
    <submittedName>
        <fullName evidence="2">Oidioi.mRNA.OKI2018_I69.PAR.g9084.t1.cds</fullName>
    </submittedName>
</protein>
<feature type="transmembrane region" description="Helical" evidence="1">
    <location>
        <begin position="237"/>
        <end position="259"/>
    </location>
</feature>
<dbReference type="PANTHER" id="PTHR36978">
    <property type="entry name" value="P-LOOP CONTAINING NUCLEOTIDE TRIPHOSPHATE HYDROLASE"/>
    <property type="match status" value="1"/>
</dbReference>
<reference evidence="2 3" key="1">
    <citation type="submission" date="2021-04" db="EMBL/GenBank/DDBJ databases">
        <authorList>
            <person name="Bliznina A."/>
        </authorList>
    </citation>
    <scope>NUCLEOTIDE SEQUENCE [LARGE SCALE GENOMIC DNA]</scope>
</reference>